<reference evidence="1 2" key="1">
    <citation type="submission" date="2017-06" db="EMBL/GenBank/DDBJ databases">
        <authorList>
            <person name="Kim H.J."/>
            <person name="Triplett B.A."/>
        </authorList>
    </citation>
    <scope>NUCLEOTIDE SEQUENCE [LARGE SCALE GENOMIC DNA]</scope>
    <source>
        <strain evidence="1 2">DSM 11445</strain>
    </source>
</reference>
<dbReference type="AlphaFoldDB" id="A0A239MCP0"/>
<name>A0A239MCP0_9RHOB</name>
<sequence>MYTQVLLWNIPYLIFAYQERKQWALLRKGWLRDSSRESSVVAVLHEQTDPAEL</sequence>
<gene>
    <name evidence="1" type="ORF">SAMN04488078_11491</name>
</gene>
<proteinExistence type="predicted"/>
<feature type="non-terminal residue" evidence="1">
    <location>
        <position position="53"/>
    </location>
</feature>
<protein>
    <submittedName>
        <fullName evidence="1">Uncharacterized protein</fullName>
    </submittedName>
</protein>
<evidence type="ECO:0000313" key="1">
    <source>
        <dbReference type="EMBL" id="SNT40787.1"/>
    </source>
</evidence>
<evidence type="ECO:0000313" key="2">
    <source>
        <dbReference type="Proteomes" id="UP000198440"/>
    </source>
</evidence>
<organism evidence="1 2">
    <name type="scientific">Antarctobacter heliothermus</name>
    <dbReference type="NCBI Taxonomy" id="74033"/>
    <lineage>
        <taxon>Bacteria</taxon>
        <taxon>Pseudomonadati</taxon>
        <taxon>Pseudomonadota</taxon>
        <taxon>Alphaproteobacteria</taxon>
        <taxon>Rhodobacterales</taxon>
        <taxon>Roseobacteraceae</taxon>
        <taxon>Antarctobacter</taxon>
    </lineage>
</organism>
<accession>A0A239MCP0</accession>
<dbReference type="Proteomes" id="UP000198440">
    <property type="component" value="Unassembled WGS sequence"/>
</dbReference>
<dbReference type="EMBL" id="FZON01000149">
    <property type="protein sequence ID" value="SNT40787.1"/>
    <property type="molecule type" value="Genomic_DNA"/>
</dbReference>